<dbReference type="KEGG" id="lul:LPB138_01480"/>
<reference evidence="2 3" key="1">
    <citation type="submission" date="2016-10" db="EMBL/GenBank/DDBJ databases">
        <title>Lutibacter sp. LPB0138, isolated from marine gastropod.</title>
        <authorList>
            <person name="Kim E."/>
            <person name="Yi H."/>
        </authorList>
    </citation>
    <scope>NUCLEOTIDE SEQUENCE [LARGE SCALE GENOMIC DNA]</scope>
    <source>
        <strain evidence="2 3">LPB0138</strain>
    </source>
</reference>
<proteinExistence type="predicted"/>
<keyword evidence="1" id="KW-0812">Transmembrane</keyword>
<dbReference type="RefSeq" id="WP_070235552.1">
    <property type="nucleotide sequence ID" value="NZ_CP017478.1"/>
</dbReference>
<keyword evidence="1" id="KW-0472">Membrane</keyword>
<feature type="transmembrane region" description="Helical" evidence="1">
    <location>
        <begin position="133"/>
        <end position="160"/>
    </location>
</feature>
<dbReference type="OrthoDB" id="1149172at2"/>
<dbReference type="Proteomes" id="UP000176050">
    <property type="component" value="Chromosome"/>
</dbReference>
<evidence type="ECO:0000313" key="2">
    <source>
        <dbReference type="EMBL" id="AOW19436.1"/>
    </source>
</evidence>
<name>A0A1D8P4G3_9FLAO</name>
<organism evidence="2 3">
    <name type="scientific">Urechidicola croceus</name>
    <dbReference type="NCBI Taxonomy" id="1850246"/>
    <lineage>
        <taxon>Bacteria</taxon>
        <taxon>Pseudomonadati</taxon>
        <taxon>Bacteroidota</taxon>
        <taxon>Flavobacteriia</taxon>
        <taxon>Flavobacteriales</taxon>
        <taxon>Flavobacteriaceae</taxon>
        <taxon>Urechidicola</taxon>
    </lineage>
</organism>
<sequence>MQLYKSRSFGDFFQDTFLFLKTNGKHFFKNYFIVNGIFLLVLLVLGYFFTQFYTDVLFGGLINGDANALDNYMNDNALMVGIIGLLFLIIAIFAGLVSYAYVPIYLKLYSEKDGKNFEVEDIISVYKQNIGKLLVFVLVSLLVFIPLAILVGITMFVLIITMIGILLVPFVIAALMIFYFMALSTYLDGGKGIWESFGNSWVLLKSKFWAVVGTVGLFYIMVYVVQNVVVLIPYMFGMASIFTNIDTINNNPGETANTMKIIMLVIFFLSFIMGAILNNILQLNQGIIFYSLKEENENINTKSIIDQIGSSED</sequence>
<gene>
    <name evidence="2" type="ORF">LPB138_01480</name>
</gene>
<dbReference type="STRING" id="1850246.LPB138_01480"/>
<feature type="transmembrane region" description="Helical" evidence="1">
    <location>
        <begin position="31"/>
        <end position="49"/>
    </location>
</feature>
<feature type="transmembrane region" description="Helical" evidence="1">
    <location>
        <begin position="208"/>
        <end position="241"/>
    </location>
</feature>
<evidence type="ECO:0000313" key="3">
    <source>
        <dbReference type="Proteomes" id="UP000176050"/>
    </source>
</evidence>
<accession>A0A1D8P4G3</accession>
<protein>
    <recommendedName>
        <fullName evidence="4">Glycerophosphoryl diester phosphodiesterase membrane domain-containing protein</fullName>
    </recommendedName>
</protein>
<feature type="transmembrane region" description="Helical" evidence="1">
    <location>
        <begin position="261"/>
        <end position="281"/>
    </location>
</feature>
<keyword evidence="3" id="KW-1185">Reference proteome</keyword>
<evidence type="ECO:0000256" key="1">
    <source>
        <dbReference type="SAM" id="Phobius"/>
    </source>
</evidence>
<dbReference type="EMBL" id="CP017478">
    <property type="protein sequence ID" value="AOW19436.1"/>
    <property type="molecule type" value="Genomic_DNA"/>
</dbReference>
<feature type="transmembrane region" description="Helical" evidence="1">
    <location>
        <begin position="166"/>
        <end position="187"/>
    </location>
</feature>
<evidence type="ECO:0008006" key="4">
    <source>
        <dbReference type="Google" id="ProtNLM"/>
    </source>
</evidence>
<keyword evidence="1" id="KW-1133">Transmembrane helix</keyword>
<dbReference type="AlphaFoldDB" id="A0A1D8P4G3"/>
<feature type="transmembrane region" description="Helical" evidence="1">
    <location>
        <begin position="77"/>
        <end position="102"/>
    </location>
</feature>